<evidence type="ECO:0000256" key="2">
    <source>
        <dbReference type="SAM" id="Phobius"/>
    </source>
</evidence>
<dbReference type="InterPro" id="IPR000089">
    <property type="entry name" value="Biotin_lipoyl"/>
</dbReference>
<keyword evidence="5" id="KW-1185">Reference proteome</keyword>
<gene>
    <name evidence="4" type="ORF">LYNGBM3L_34580</name>
</gene>
<dbReference type="Proteomes" id="UP000003959">
    <property type="component" value="Unassembled WGS sequence"/>
</dbReference>
<dbReference type="HOGENOM" id="CLU_1803992_0_0_3"/>
<dbReference type="RefSeq" id="WP_008182098.1">
    <property type="nucleotide sequence ID" value="NZ_GL890848.1"/>
</dbReference>
<evidence type="ECO:0000259" key="3">
    <source>
        <dbReference type="Pfam" id="PF00364"/>
    </source>
</evidence>
<name>F4XPN8_9CYAN</name>
<feature type="region of interest" description="Disordered" evidence="1">
    <location>
        <begin position="1"/>
        <end position="21"/>
    </location>
</feature>
<dbReference type="EMBL" id="GL890848">
    <property type="protein sequence ID" value="EGJ33492.1"/>
    <property type="molecule type" value="Genomic_DNA"/>
</dbReference>
<keyword evidence="2" id="KW-0472">Membrane</keyword>
<feature type="domain" description="Lipoyl-binding" evidence="3">
    <location>
        <begin position="87"/>
        <end position="117"/>
    </location>
</feature>
<feature type="compositionally biased region" description="Polar residues" evidence="1">
    <location>
        <begin position="1"/>
        <end position="11"/>
    </location>
</feature>
<keyword evidence="2" id="KW-0812">Transmembrane</keyword>
<evidence type="ECO:0000313" key="4">
    <source>
        <dbReference type="EMBL" id="EGJ33492.1"/>
    </source>
</evidence>
<dbReference type="Gene3D" id="2.40.50.100">
    <property type="match status" value="1"/>
</dbReference>
<keyword evidence="2" id="KW-1133">Transmembrane helix</keyword>
<evidence type="ECO:0000256" key="1">
    <source>
        <dbReference type="SAM" id="MobiDB-lite"/>
    </source>
</evidence>
<protein>
    <submittedName>
        <fullName evidence="4">Biotin-requiring enzyme</fullName>
    </submittedName>
</protein>
<dbReference type="InterPro" id="IPR011053">
    <property type="entry name" value="Single_hybrid_motif"/>
</dbReference>
<reference evidence="5" key="1">
    <citation type="journal article" date="2011" name="Proc. Natl. Acad. Sci. U.S.A.">
        <title>Genomic insights into the physiology and ecology of the marine filamentous cyanobacterium Lyngbya majuscula.</title>
        <authorList>
            <person name="Jones A.C."/>
            <person name="Monroe E.A."/>
            <person name="Podell S."/>
            <person name="Hess W.R."/>
            <person name="Klages S."/>
            <person name="Esquenazi E."/>
            <person name="Niessen S."/>
            <person name="Hoover H."/>
            <person name="Rothmann M."/>
            <person name="Lasken R.S."/>
            <person name="Yates J.R.III."/>
            <person name="Reinhardt R."/>
            <person name="Kube M."/>
            <person name="Burkart M.D."/>
            <person name="Allen E.E."/>
            <person name="Dorrestein P.C."/>
            <person name="Gerwick W.H."/>
            <person name="Gerwick L."/>
        </authorList>
    </citation>
    <scope>NUCLEOTIDE SEQUENCE [LARGE SCALE GENOMIC DNA]</scope>
    <source>
        <strain evidence="5">3L</strain>
    </source>
</reference>
<evidence type="ECO:0000313" key="5">
    <source>
        <dbReference type="Proteomes" id="UP000003959"/>
    </source>
</evidence>
<feature type="transmembrane region" description="Helical" evidence="2">
    <location>
        <begin position="50"/>
        <end position="70"/>
    </location>
</feature>
<dbReference type="eggNOG" id="COG0845">
    <property type="taxonomic scope" value="Bacteria"/>
</dbReference>
<accession>F4XPN8</accession>
<dbReference type="PRINTS" id="PR01490">
    <property type="entry name" value="RTXTOXIND"/>
</dbReference>
<dbReference type="AlphaFoldDB" id="F4XPN8"/>
<dbReference type="Pfam" id="PF00364">
    <property type="entry name" value="Biotin_lipoyl"/>
    <property type="match status" value="1"/>
</dbReference>
<sequence length="143" mass="16076">MNGHPPTQLQDTNHDQDSLNAPNLAKFTDDWSYATKELLDSWPQVWTRGLLYFLVVFVSIILPWSMLYKVDETGTARGRLEPKGKTVRLDAAVAGTVDEIQVKEGEKVEAGQNLVILKSGLVRTELQQVNDKLKGQLSRRSQL</sequence>
<proteinExistence type="predicted"/>
<dbReference type="SUPFAM" id="SSF51230">
    <property type="entry name" value="Single hybrid motif"/>
    <property type="match status" value="1"/>
</dbReference>
<organism evidence="4 5">
    <name type="scientific">Moorena producens 3L</name>
    <dbReference type="NCBI Taxonomy" id="489825"/>
    <lineage>
        <taxon>Bacteria</taxon>
        <taxon>Bacillati</taxon>
        <taxon>Cyanobacteriota</taxon>
        <taxon>Cyanophyceae</taxon>
        <taxon>Coleofasciculales</taxon>
        <taxon>Coleofasciculaceae</taxon>
        <taxon>Moorena</taxon>
    </lineage>
</organism>